<organism evidence="1 2">
    <name type="scientific">Gordonibacter urolithinfaciens</name>
    <dbReference type="NCBI Taxonomy" id="1335613"/>
    <lineage>
        <taxon>Bacteria</taxon>
        <taxon>Bacillati</taxon>
        <taxon>Actinomycetota</taxon>
        <taxon>Coriobacteriia</taxon>
        <taxon>Eggerthellales</taxon>
        <taxon>Eggerthellaceae</taxon>
        <taxon>Gordonibacter</taxon>
    </lineage>
</organism>
<evidence type="ECO:0000313" key="1">
    <source>
        <dbReference type="EMBL" id="MSA94114.1"/>
    </source>
</evidence>
<protein>
    <submittedName>
        <fullName evidence="1">Uncharacterized protein</fullName>
    </submittedName>
</protein>
<dbReference type="Proteomes" id="UP000462865">
    <property type="component" value="Unassembled WGS sequence"/>
</dbReference>
<proteinExistence type="predicted"/>
<dbReference type="EMBL" id="WKZA01000008">
    <property type="protein sequence ID" value="MSA94114.1"/>
    <property type="molecule type" value="Genomic_DNA"/>
</dbReference>
<accession>A0A7K0I7R0</accession>
<reference evidence="1 2" key="1">
    <citation type="journal article" date="2019" name="Nat. Med.">
        <title>A library of human gut bacterial isolates paired with longitudinal multiomics data enables mechanistic microbiome research.</title>
        <authorList>
            <person name="Poyet M."/>
            <person name="Groussin M."/>
            <person name="Gibbons S.M."/>
            <person name="Avila-Pacheco J."/>
            <person name="Jiang X."/>
            <person name="Kearney S.M."/>
            <person name="Perrotta A.R."/>
            <person name="Berdy B."/>
            <person name="Zhao S."/>
            <person name="Lieberman T.D."/>
            <person name="Swanson P.K."/>
            <person name="Smith M."/>
            <person name="Roesemann S."/>
            <person name="Alexander J.E."/>
            <person name="Rich S.A."/>
            <person name="Livny J."/>
            <person name="Vlamakis H."/>
            <person name="Clish C."/>
            <person name="Bullock K."/>
            <person name="Deik A."/>
            <person name="Scott J."/>
            <person name="Pierce K.A."/>
            <person name="Xavier R.J."/>
            <person name="Alm E.J."/>
        </authorList>
    </citation>
    <scope>NUCLEOTIDE SEQUENCE [LARGE SCALE GENOMIC DNA]</scope>
    <source>
        <strain evidence="1 2">BIOML-A1</strain>
    </source>
</reference>
<evidence type="ECO:0000313" key="2">
    <source>
        <dbReference type="Proteomes" id="UP000462865"/>
    </source>
</evidence>
<sequence>MYIAYSRFGARAAERDDKRHRVTDPLSDYYRKFSSLTAHYPILEDDL</sequence>
<dbReference type="RefSeq" id="WP_154270137.1">
    <property type="nucleotide sequence ID" value="NZ_WKZA01000008.1"/>
</dbReference>
<gene>
    <name evidence="1" type="ORF">GKG38_03380</name>
</gene>
<dbReference type="AlphaFoldDB" id="A0A7K0I7R0"/>
<name>A0A7K0I7R0_9ACTN</name>
<comment type="caution">
    <text evidence="1">The sequence shown here is derived from an EMBL/GenBank/DDBJ whole genome shotgun (WGS) entry which is preliminary data.</text>
</comment>